<protein>
    <submittedName>
        <fullName evidence="1">Uncharacterized protein</fullName>
    </submittedName>
</protein>
<evidence type="ECO:0000313" key="1">
    <source>
        <dbReference type="EMBL" id="BBY31638.1"/>
    </source>
</evidence>
<sequence>MRVGHPACEVELPVQAVEIPFAVMAVVEHLECDRTLRFGHWMRAVDGGEAALPEYAVDDVIAETRRVP</sequence>
<name>A0A7I7QZ76_9MYCO</name>
<dbReference type="EMBL" id="AP022588">
    <property type="protein sequence ID" value="BBY31638.1"/>
    <property type="molecule type" value="Genomic_DNA"/>
</dbReference>
<dbReference type="Proteomes" id="UP000467193">
    <property type="component" value="Chromosome"/>
</dbReference>
<dbReference type="AlphaFoldDB" id="A0A7I7QZ76"/>
<gene>
    <name evidence="1" type="ORF">MSEDJ_57340</name>
</gene>
<organism evidence="1 2">
    <name type="scientific">Mycolicibacterium sediminis</name>
    <dbReference type="NCBI Taxonomy" id="1286180"/>
    <lineage>
        <taxon>Bacteria</taxon>
        <taxon>Bacillati</taxon>
        <taxon>Actinomycetota</taxon>
        <taxon>Actinomycetes</taxon>
        <taxon>Mycobacteriales</taxon>
        <taxon>Mycobacteriaceae</taxon>
        <taxon>Mycolicibacterium</taxon>
    </lineage>
</organism>
<reference evidence="1 2" key="1">
    <citation type="journal article" date="2019" name="Emerg. Microbes Infect.">
        <title>Comprehensive subspecies identification of 175 nontuberculous mycobacteria species based on 7547 genomic profiles.</title>
        <authorList>
            <person name="Matsumoto Y."/>
            <person name="Kinjo T."/>
            <person name="Motooka D."/>
            <person name="Nabeya D."/>
            <person name="Jung N."/>
            <person name="Uechi K."/>
            <person name="Horii T."/>
            <person name="Iida T."/>
            <person name="Fujita J."/>
            <person name="Nakamura S."/>
        </authorList>
    </citation>
    <scope>NUCLEOTIDE SEQUENCE [LARGE SCALE GENOMIC DNA]</scope>
    <source>
        <strain evidence="1 2">JCM 17899</strain>
    </source>
</reference>
<dbReference type="KEGG" id="msei:MSEDJ_57340"/>
<accession>A0A7I7QZ76</accession>
<evidence type="ECO:0000313" key="2">
    <source>
        <dbReference type="Proteomes" id="UP000467193"/>
    </source>
</evidence>
<keyword evidence="2" id="KW-1185">Reference proteome</keyword>
<proteinExistence type="predicted"/>